<name>A0ABN2X5Q4_9ACTN</name>
<dbReference type="Proteomes" id="UP001500897">
    <property type="component" value="Unassembled WGS sequence"/>
</dbReference>
<proteinExistence type="predicted"/>
<feature type="transmembrane region" description="Helical" evidence="1">
    <location>
        <begin position="30"/>
        <end position="50"/>
    </location>
</feature>
<accession>A0ABN2X5Q4</accession>
<keyword evidence="3" id="KW-1185">Reference proteome</keyword>
<dbReference type="RefSeq" id="WP_344554062.1">
    <property type="nucleotide sequence ID" value="NZ_BAAANS010000029.1"/>
</dbReference>
<keyword evidence="1" id="KW-0812">Transmembrane</keyword>
<comment type="caution">
    <text evidence="2">The sequence shown here is derived from an EMBL/GenBank/DDBJ whole genome shotgun (WGS) entry which is preliminary data.</text>
</comment>
<protein>
    <recommendedName>
        <fullName evidence="4">SMODS-associating 2TM beta-strand rich effector domain-containing protein</fullName>
    </recommendedName>
</protein>
<keyword evidence="1" id="KW-1133">Transmembrane helix</keyword>
<dbReference type="EMBL" id="BAAANS010000029">
    <property type="protein sequence ID" value="GAA2105650.1"/>
    <property type="molecule type" value="Genomic_DNA"/>
</dbReference>
<organism evidence="2 3">
    <name type="scientific">Kitasatospora saccharophila</name>
    <dbReference type="NCBI Taxonomy" id="407973"/>
    <lineage>
        <taxon>Bacteria</taxon>
        <taxon>Bacillati</taxon>
        <taxon>Actinomycetota</taxon>
        <taxon>Actinomycetes</taxon>
        <taxon>Kitasatosporales</taxon>
        <taxon>Streptomycetaceae</taxon>
        <taxon>Kitasatospora</taxon>
    </lineage>
</organism>
<evidence type="ECO:0000313" key="2">
    <source>
        <dbReference type="EMBL" id="GAA2105650.1"/>
    </source>
</evidence>
<evidence type="ECO:0008006" key="4">
    <source>
        <dbReference type="Google" id="ProtNLM"/>
    </source>
</evidence>
<evidence type="ECO:0000313" key="3">
    <source>
        <dbReference type="Proteomes" id="UP001500897"/>
    </source>
</evidence>
<feature type="transmembrane region" description="Helical" evidence="1">
    <location>
        <begin position="5"/>
        <end position="24"/>
    </location>
</feature>
<gene>
    <name evidence="2" type="ORF">GCM10009759_42940</name>
</gene>
<keyword evidence="1" id="KW-0472">Membrane</keyword>
<sequence>MNIRFVVHLVGTLTLVLVLTFGGFALGGPLVGRLGLVLWFVVASLVRAMLPPSYHYGVAGAETTSATYRGWAARLVARTALGRNRTPEGDQLRLAAGVRLCLFGFAVRGGHETRGHLLLQRTPDGGTEVSWQGRKEGAAQPITPAVPAFTPGGAVLNPAHARIGYASPVRFGRDTYWLRAHDADVIRLALGAAPATPSAG</sequence>
<reference evidence="2 3" key="1">
    <citation type="journal article" date="2019" name="Int. J. Syst. Evol. Microbiol.">
        <title>The Global Catalogue of Microorganisms (GCM) 10K type strain sequencing project: providing services to taxonomists for standard genome sequencing and annotation.</title>
        <authorList>
            <consortium name="The Broad Institute Genomics Platform"/>
            <consortium name="The Broad Institute Genome Sequencing Center for Infectious Disease"/>
            <person name="Wu L."/>
            <person name="Ma J."/>
        </authorList>
    </citation>
    <scope>NUCLEOTIDE SEQUENCE [LARGE SCALE GENOMIC DNA]</scope>
    <source>
        <strain evidence="2 3">JCM 14559</strain>
    </source>
</reference>
<evidence type="ECO:0000256" key="1">
    <source>
        <dbReference type="SAM" id="Phobius"/>
    </source>
</evidence>